<accession>A0A9X3TQA8</accession>
<keyword evidence="1" id="KW-1133">Transmembrane helix</keyword>
<keyword evidence="1" id="KW-0472">Membrane</keyword>
<evidence type="ECO:0000256" key="1">
    <source>
        <dbReference type="SAM" id="Phobius"/>
    </source>
</evidence>
<feature type="transmembrane region" description="Helical" evidence="1">
    <location>
        <begin position="108"/>
        <end position="128"/>
    </location>
</feature>
<dbReference type="EMBL" id="JAPYYP010000010">
    <property type="protein sequence ID" value="MDA5108801.1"/>
    <property type="molecule type" value="Genomic_DNA"/>
</dbReference>
<sequence>MNLSLRAIAIPTAAGLIVWAAVTMFFRWFGHLILTSVHDERFPVIFIGLEGATGIGLYLIGLLYRKIDRSPRALLRFALIGSAVGLMLDSVSLSFHPLFFPGMNRDQVLAFTVWMAFAYGLFLIIPALQNALALTTGKR</sequence>
<keyword evidence="1" id="KW-0812">Transmembrane</keyword>
<feature type="transmembrane region" description="Helical" evidence="1">
    <location>
        <begin position="7"/>
        <end position="30"/>
    </location>
</feature>
<feature type="transmembrane region" description="Helical" evidence="1">
    <location>
        <begin position="73"/>
        <end position="96"/>
    </location>
</feature>
<keyword evidence="3" id="KW-1185">Reference proteome</keyword>
<name>A0A9X3TQA8_9BACL</name>
<evidence type="ECO:0000313" key="2">
    <source>
        <dbReference type="EMBL" id="MDA5108801.1"/>
    </source>
</evidence>
<reference evidence="2" key="1">
    <citation type="submission" date="2022-12" db="EMBL/GenBank/DDBJ databases">
        <title>Draft genome sequence of the thermophilic strain Brevibacillus thermoruber HT42, isolated from Los Humeros, Puebla, Mexico, with biotechnological potential.</title>
        <authorList>
            <person name="Lara Sanchez J."/>
            <person name="Solis Palacios R."/>
            <person name="Bustos Baena A.S."/>
            <person name="Ruz Baez A.E."/>
            <person name="Espinosa Luna G."/>
            <person name="Oliart Ros R.M."/>
        </authorList>
    </citation>
    <scope>NUCLEOTIDE SEQUENCE</scope>
    <source>
        <strain evidence="2">HT42</strain>
    </source>
</reference>
<protein>
    <recommendedName>
        <fullName evidence="4">DUF5367 domain-containing protein</fullName>
    </recommendedName>
</protein>
<dbReference type="Proteomes" id="UP001151071">
    <property type="component" value="Unassembled WGS sequence"/>
</dbReference>
<proteinExistence type="predicted"/>
<gene>
    <name evidence="2" type="ORF">O3V59_10540</name>
</gene>
<organism evidence="2 3">
    <name type="scientific">Brevibacillus thermoruber</name>
    <dbReference type="NCBI Taxonomy" id="33942"/>
    <lineage>
        <taxon>Bacteria</taxon>
        <taxon>Bacillati</taxon>
        <taxon>Bacillota</taxon>
        <taxon>Bacilli</taxon>
        <taxon>Bacillales</taxon>
        <taxon>Paenibacillaceae</taxon>
        <taxon>Brevibacillus</taxon>
    </lineage>
</organism>
<evidence type="ECO:0008006" key="4">
    <source>
        <dbReference type="Google" id="ProtNLM"/>
    </source>
</evidence>
<comment type="caution">
    <text evidence="2">The sequence shown here is derived from an EMBL/GenBank/DDBJ whole genome shotgun (WGS) entry which is preliminary data.</text>
</comment>
<evidence type="ECO:0000313" key="3">
    <source>
        <dbReference type="Proteomes" id="UP001151071"/>
    </source>
</evidence>
<dbReference type="RefSeq" id="WP_044899416.1">
    <property type="nucleotide sequence ID" value="NZ_JAPYYP010000010.1"/>
</dbReference>
<dbReference type="AlphaFoldDB" id="A0A9X3TQA8"/>
<feature type="transmembrane region" description="Helical" evidence="1">
    <location>
        <begin position="42"/>
        <end position="61"/>
    </location>
</feature>